<reference evidence="9 11" key="1">
    <citation type="submission" date="2016-10" db="EMBL/GenBank/DDBJ databases">
        <authorList>
            <person name="Cai Z."/>
        </authorList>
    </citation>
    <scope>NUCLEOTIDE SEQUENCE [LARGE SCALE GENOMIC DNA]</scope>
    <source>
        <strain evidence="9 11">DSM 25227</strain>
    </source>
</reference>
<feature type="transmembrane region" description="Helical" evidence="6">
    <location>
        <begin position="267"/>
        <end position="285"/>
    </location>
</feature>
<evidence type="ECO:0000313" key="10">
    <source>
        <dbReference type="Proteomes" id="UP000245839"/>
    </source>
</evidence>
<dbReference type="GO" id="GO:0005886">
    <property type="term" value="C:plasma membrane"/>
    <property type="evidence" value="ECO:0007669"/>
    <property type="project" value="UniProtKB-SubCell"/>
</dbReference>
<name>A0A2Y9C285_9RHOB</name>
<evidence type="ECO:0000256" key="3">
    <source>
        <dbReference type="ARBA" id="ARBA00022692"/>
    </source>
</evidence>
<evidence type="ECO:0000313" key="9">
    <source>
        <dbReference type="EMBL" id="SSA49262.1"/>
    </source>
</evidence>
<dbReference type="AlphaFoldDB" id="A0A2Y9C285"/>
<evidence type="ECO:0000313" key="8">
    <source>
        <dbReference type="EMBL" id="PWJ16218.1"/>
    </source>
</evidence>
<reference evidence="8 10" key="2">
    <citation type="submission" date="2018-03" db="EMBL/GenBank/DDBJ databases">
        <title>Genomic Encyclopedia of Archaeal and Bacterial Type Strains, Phase II (KMG-II): from individual species to whole genera.</title>
        <authorList>
            <person name="Goeker M."/>
        </authorList>
    </citation>
    <scope>NUCLEOTIDE SEQUENCE [LARGE SCALE GENOMIC DNA]</scope>
    <source>
        <strain evidence="8 10">DSM 25227</strain>
    </source>
</reference>
<feature type="transmembrane region" description="Helical" evidence="6">
    <location>
        <begin position="42"/>
        <end position="65"/>
    </location>
</feature>
<dbReference type="EMBL" id="QGDJ01000009">
    <property type="protein sequence ID" value="PWJ16218.1"/>
    <property type="molecule type" value="Genomic_DNA"/>
</dbReference>
<dbReference type="SUPFAM" id="SSF103473">
    <property type="entry name" value="MFS general substrate transporter"/>
    <property type="match status" value="1"/>
</dbReference>
<dbReference type="Proteomes" id="UP000251571">
    <property type="component" value="Unassembled WGS sequence"/>
</dbReference>
<dbReference type="InterPro" id="IPR036259">
    <property type="entry name" value="MFS_trans_sf"/>
</dbReference>
<dbReference type="InterPro" id="IPR020846">
    <property type="entry name" value="MFS_dom"/>
</dbReference>
<protein>
    <submittedName>
        <fullName evidence="9">Predicted arabinose efflux permease, MFS family</fullName>
    </submittedName>
    <submittedName>
        <fullName evidence="8">Putative MFS family arabinose efflux permease</fullName>
    </submittedName>
</protein>
<keyword evidence="2" id="KW-1003">Cell membrane</keyword>
<feature type="transmembrane region" description="Helical" evidence="6">
    <location>
        <begin position="72"/>
        <end position="92"/>
    </location>
</feature>
<gene>
    <name evidence="8" type="ORF">BCF38_109103</name>
    <name evidence="9" type="ORF">SAMN05421539_109103</name>
</gene>
<keyword evidence="3 6" id="KW-0812">Transmembrane</keyword>
<accession>A0A2Y9C285</accession>
<feature type="transmembrane region" description="Helical" evidence="6">
    <location>
        <begin position="357"/>
        <end position="378"/>
    </location>
</feature>
<evidence type="ECO:0000256" key="2">
    <source>
        <dbReference type="ARBA" id="ARBA00022475"/>
    </source>
</evidence>
<evidence type="ECO:0000256" key="5">
    <source>
        <dbReference type="ARBA" id="ARBA00023136"/>
    </source>
</evidence>
<evidence type="ECO:0000259" key="7">
    <source>
        <dbReference type="PROSITE" id="PS50850"/>
    </source>
</evidence>
<evidence type="ECO:0000256" key="1">
    <source>
        <dbReference type="ARBA" id="ARBA00004651"/>
    </source>
</evidence>
<dbReference type="OrthoDB" id="7738352at2"/>
<feature type="transmembrane region" description="Helical" evidence="6">
    <location>
        <begin position="200"/>
        <end position="221"/>
    </location>
</feature>
<dbReference type="PROSITE" id="PS50850">
    <property type="entry name" value="MFS"/>
    <property type="match status" value="1"/>
</dbReference>
<keyword evidence="10" id="KW-1185">Reference proteome</keyword>
<dbReference type="Proteomes" id="UP000245839">
    <property type="component" value="Unassembled WGS sequence"/>
</dbReference>
<feature type="transmembrane region" description="Helical" evidence="6">
    <location>
        <begin position="159"/>
        <end position="180"/>
    </location>
</feature>
<proteinExistence type="predicted"/>
<feature type="transmembrane region" description="Helical" evidence="6">
    <location>
        <begin position="241"/>
        <end position="260"/>
    </location>
</feature>
<dbReference type="InterPro" id="IPR011701">
    <property type="entry name" value="MFS"/>
</dbReference>
<dbReference type="InterPro" id="IPR050189">
    <property type="entry name" value="MFS_Efflux_Transporters"/>
</dbReference>
<comment type="subcellular location">
    <subcellularLocation>
        <location evidence="1">Cell membrane</location>
        <topology evidence="1">Multi-pass membrane protein</topology>
    </subcellularLocation>
</comment>
<sequence length="383" mass="38654">MNRWAILGVLFVARMAMAFQFQSVAALSPLMLEVYGLTLVDIGLLIGLYLAPGIVVAIPGGVLAARIGDKRIVGWSLVLMLAGGALLAWAPGDWALGAGRVLAGIGGVVVNVVMTKMVVDWFAGREISTAMAVFVNSWPVGIALALATLPWVATLGGLGAAWGTVLAIVGIGLVLFALGYRAPAQAASGPTVLAVRAFPVAPLVFAGAIWALYNGALAMVFGFGPALLTERGLDGPSASGATSLFMFALCLTVPLGGIVADRLGRPGAVIAAGLAGFALLLPLTVLVPPGWAVAVLVAAGLLVGLPAGPAMGLPATFLAPEARAFAMGVFFTIYYVWMMAAPPLAGLLSDAIGSAGAAMGFGVVMCLAALACLAAFFARPRAG</sequence>
<feature type="transmembrane region" description="Helical" evidence="6">
    <location>
        <begin position="98"/>
        <end position="119"/>
    </location>
</feature>
<keyword evidence="4 6" id="KW-1133">Transmembrane helix</keyword>
<organism evidence="9 11">
    <name type="scientific">Jannaschia seohaensis</name>
    <dbReference type="NCBI Taxonomy" id="475081"/>
    <lineage>
        <taxon>Bacteria</taxon>
        <taxon>Pseudomonadati</taxon>
        <taxon>Pseudomonadota</taxon>
        <taxon>Alphaproteobacteria</taxon>
        <taxon>Rhodobacterales</taxon>
        <taxon>Roseobacteraceae</taxon>
        <taxon>Jannaschia</taxon>
    </lineage>
</organism>
<dbReference type="GO" id="GO:0022857">
    <property type="term" value="F:transmembrane transporter activity"/>
    <property type="evidence" value="ECO:0007669"/>
    <property type="project" value="InterPro"/>
</dbReference>
<dbReference type="EMBL" id="UETC01000009">
    <property type="protein sequence ID" value="SSA49262.1"/>
    <property type="molecule type" value="Genomic_DNA"/>
</dbReference>
<feature type="transmembrane region" description="Helical" evidence="6">
    <location>
        <begin position="291"/>
        <end position="313"/>
    </location>
</feature>
<feature type="transmembrane region" description="Helical" evidence="6">
    <location>
        <begin position="325"/>
        <end position="345"/>
    </location>
</feature>
<evidence type="ECO:0000256" key="4">
    <source>
        <dbReference type="ARBA" id="ARBA00022989"/>
    </source>
</evidence>
<evidence type="ECO:0000256" key="6">
    <source>
        <dbReference type="SAM" id="Phobius"/>
    </source>
</evidence>
<dbReference type="PANTHER" id="PTHR43124:SF3">
    <property type="entry name" value="CHLORAMPHENICOL EFFLUX PUMP RV0191"/>
    <property type="match status" value="1"/>
</dbReference>
<evidence type="ECO:0000313" key="11">
    <source>
        <dbReference type="Proteomes" id="UP000251571"/>
    </source>
</evidence>
<dbReference type="Gene3D" id="1.20.1250.20">
    <property type="entry name" value="MFS general substrate transporter like domains"/>
    <property type="match status" value="2"/>
</dbReference>
<dbReference type="Pfam" id="PF07690">
    <property type="entry name" value="MFS_1"/>
    <property type="match status" value="1"/>
</dbReference>
<dbReference type="PANTHER" id="PTHR43124">
    <property type="entry name" value="PURINE EFFLUX PUMP PBUE"/>
    <property type="match status" value="1"/>
</dbReference>
<feature type="transmembrane region" description="Helical" evidence="6">
    <location>
        <begin position="131"/>
        <end position="153"/>
    </location>
</feature>
<feature type="domain" description="Major facilitator superfamily (MFS) profile" evidence="7">
    <location>
        <begin position="6"/>
        <end position="383"/>
    </location>
</feature>
<dbReference type="RefSeq" id="WP_109565425.1">
    <property type="nucleotide sequence ID" value="NZ_QGDJ01000009.1"/>
</dbReference>
<keyword evidence="5 6" id="KW-0472">Membrane</keyword>